<accession>A0A810QNN6</accession>
<comment type="similarity">
    <text evidence="3 9">Belongs to the TPP enzyme family.</text>
</comment>
<dbReference type="RefSeq" id="WP_213543741.1">
    <property type="nucleotide sequence ID" value="NZ_AP023421.1"/>
</dbReference>
<keyword evidence="14" id="KW-1185">Reference proteome</keyword>
<dbReference type="SUPFAM" id="SSF52467">
    <property type="entry name" value="DHS-like NAD/FAD-binding domain"/>
    <property type="match status" value="1"/>
</dbReference>
<dbReference type="InterPro" id="IPR029061">
    <property type="entry name" value="THDP-binding"/>
</dbReference>
<dbReference type="InterPro" id="IPR012000">
    <property type="entry name" value="Thiamin_PyroP_enz_cen_dom"/>
</dbReference>
<dbReference type="Gene3D" id="3.40.50.970">
    <property type="match status" value="2"/>
</dbReference>
<keyword evidence="7 9" id="KW-0100">Branched-chain amino acid biosynthesis</keyword>
<keyword evidence="6 9" id="KW-0786">Thiamine pyrophosphate</keyword>
<evidence type="ECO:0000259" key="10">
    <source>
        <dbReference type="Pfam" id="PF00205"/>
    </source>
</evidence>
<evidence type="ECO:0000256" key="3">
    <source>
        <dbReference type="ARBA" id="ARBA00007812"/>
    </source>
</evidence>
<dbReference type="Pfam" id="PF00205">
    <property type="entry name" value="TPP_enzyme_M"/>
    <property type="match status" value="1"/>
</dbReference>
<dbReference type="Gene3D" id="3.40.50.1220">
    <property type="entry name" value="TPP-binding domain"/>
    <property type="match status" value="1"/>
</dbReference>
<dbReference type="GO" id="GO:0000287">
    <property type="term" value="F:magnesium ion binding"/>
    <property type="evidence" value="ECO:0007669"/>
    <property type="project" value="UniProtKB-UniRule"/>
</dbReference>
<keyword evidence="5 9" id="KW-0028">Amino-acid biosynthesis</keyword>
<evidence type="ECO:0000256" key="9">
    <source>
        <dbReference type="RuleBase" id="RU003591"/>
    </source>
</evidence>
<dbReference type="SUPFAM" id="SSF52518">
    <property type="entry name" value="Thiamin diphosphate-binding fold (THDP-binding)"/>
    <property type="match status" value="2"/>
</dbReference>
<evidence type="ECO:0000256" key="4">
    <source>
        <dbReference type="ARBA" id="ARBA00013145"/>
    </source>
</evidence>
<keyword evidence="9" id="KW-0808">Transferase</keyword>
<keyword evidence="13" id="KW-0614">Plasmid</keyword>
<feature type="domain" description="Thiamine pyrophosphate enzyme TPP-binding" evidence="11">
    <location>
        <begin position="386"/>
        <end position="533"/>
    </location>
</feature>
<dbReference type="UniPathway" id="UPA00047">
    <property type="reaction ID" value="UER00055"/>
</dbReference>
<dbReference type="GO" id="GO:0050660">
    <property type="term" value="F:flavin adenine dinucleotide binding"/>
    <property type="evidence" value="ECO:0007669"/>
    <property type="project" value="InterPro"/>
</dbReference>
<keyword evidence="9" id="KW-0460">Magnesium</keyword>
<evidence type="ECO:0000259" key="12">
    <source>
        <dbReference type="Pfam" id="PF02776"/>
    </source>
</evidence>
<dbReference type="InterPro" id="IPR029035">
    <property type="entry name" value="DHS-like_NAD/FAD-binding_dom"/>
</dbReference>
<organism evidence="13 14">
    <name type="scientific">Pusillibacter faecalis</name>
    <dbReference type="NCBI Taxonomy" id="2714358"/>
    <lineage>
        <taxon>Bacteria</taxon>
        <taxon>Bacillati</taxon>
        <taxon>Bacillota</taxon>
        <taxon>Clostridia</taxon>
        <taxon>Eubacteriales</taxon>
        <taxon>Oscillospiraceae</taxon>
        <taxon>Pusillibacter</taxon>
    </lineage>
</organism>
<evidence type="ECO:0000256" key="7">
    <source>
        <dbReference type="ARBA" id="ARBA00023304"/>
    </source>
</evidence>
<gene>
    <name evidence="13" type="ORF">MM59RIKEN_30220</name>
</gene>
<dbReference type="GO" id="GO:0003984">
    <property type="term" value="F:acetolactate synthase activity"/>
    <property type="evidence" value="ECO:0007669"/>
    <property type="project" value="UniProtKB-EC"/>
</dbReference>
<dbReference type="KEGG" id="pfaa:MM59RIKEN_30220"/>
<dbReference type="FunFam" id="3.40.50.970:FF:000007">
    <property type="entry name" value="Acetolactate synthase"/>
    <property type="match status" value="1"/>
</dbReference>
<dbReference type="GO" id="GO:0009097">
    <property type="term" value="P:isoleucine biosynthetic process"/>
    <property type="evidence" value="ECO:0007669"/>
    <property type="project" value="UniProtKB-UniPathway"/>
</dbReference>
<dbReference type="InterPro" id="IPR012001">
    <property type="entry name" value="Thiamin_PyroP_enz_TPP-bd_dom"/>
</dbReference>
<comment type="catalytic activity">
    <reaction evidence="8 9">
        <text>2 pyruvate + H(+) = (2S)-2-acetolactate + CO2</text>
        <dbReference type="Rhea" id="RHEA:25249"/>
        <dbReference type="ChEBI" id="CHEBI:15361"/>
        <dbReference type="ChEBI" id="CHEBI:15378"/>
        <dbReference type="ChEBI" id="CHEBI:16526"/>
        <dbReference type="ChEBI" id="CHEBI:58476"/>
        <dbReference type="EC" id="2.2.1.6"/>
    </reaction>
</comment>
<evidence type="ECO:0000313" key="13">
    <source>
        <dbReference type="EMBL" id="BCK85703.1"/>
    </source>
</evidence>
<dbReference type="UniPathway" id="UPA00049">
    <property type="reaction ID" value="UER00059"/>
</dbReference>
<comment type="pathway">
    <text evidence="2 9">Amino-acid biosynthesis; L-valine biosynthesis; L-valine from pyruvate: step 1/4.</text>
</comment>
<dbReference type="PANTHER" id="PTHR18968">
    <property type="entry name" value="THIAMINE PYROPHOSPHATE ENZYMES"/>
    <property type="match status" value="1"/>
</dbReference>
<dbReference type="Pfam" id="PF02775">
    <property type="entry name" value="TPP_enzyme_C"/>
    <property type="match status" value="1"/>
</dbReference>
<dbReference type="EC" id="2.2.1.6" evidence="4 9"/>
<evidence type="ECO:0000256" key="2">
    <source>
        <dbReference type="ARBA" id="ARBA00005025"/>
    </source>
</evidence>
<dbReference type="NCBIfam" id="TIGR00118">
    <property type="entry name" value="acolac_lg"/>
    <property type="match status" value="1"/>
</dbReference>
<dbReference type="InterPro" id="IPR045229">
    <property type="entry name" value="TPP_enz"/>
</dbReference>
<comment type="cofactor">
    <cofactor evidence="9">
        <name>Mg(2+)</name>
        <dbReference type="ChEBI" id="CHEBI:18420"/>
    </cofactor>
    <text evidence="9">Binds 1 Mg(2+) ion per subunit.</text>
</comment>
<comment type="cofactor">
    <cofactor evidence="9">
        <name>thiamine diphosphate</name>
        <dbReference type="ChEBI" id="CHEBI:58937"/>
    </cofactor>
    <text evidence="9">Binds 1 thiamine pyrophosphate per subunit.</text>
</comment>
<keyword evidence="9" id="KW-0479">Metal-binding</keyword>
<dbReference type="InterPro" id="IPR012846">
    <property type="entry name" value="Acetolactate_synth_lsu"/>
</dbReference>
<dbReference type="GO" id="GO:0030976">
    <property type="term" value="F:thiamine pyrophosphate binding"/>
    <property type="evidence" value="ECO:0007669"/>
    <property type="project" value="UniProtKB-UniRule"/>
</dbReference>
<proteinExistence type="inferred from homology"/>
<comment type="pathway">
    <text evidence="1 9">Amino-acid biosynthesis; L-isoleucine biosynthesis; L-isoleucine from 2-oxobutanoate: step 1/4.</text>
</comment>
<name>A0A810QNN6_9FIRM</name>
<dbReference type="Proteomes" id="UP000679848">
    <property type="component" value="Plasmid pMM59_01"/>
</dbReference>
<evidence type="ECO:0000256" key="5">
    <source>
        <dbReference type="ARBA" id="ARBA00022605"/>
    </source>
</evidence>
<dbReference type="Pfam" id="PF02776">
    <property type="entry name" value="TPP_enzyme_N"/>
    <property type="match status" value="1"/>
</dbReference>
<feature type="domain" description="Thiamine pyrophosphate enzyme N-terminal TPP-binding" evidence="12">
    <location>
        <begin position="3"/>
        <end position="118"/>
    </location>
</feature>
<evidence type="ECO:0000256" key="1">
    <source>
        <dbReference type="ARBA" id="ARBA00004974"/>
    </source>
</evidence>
<evidence type="ECO:0000313" key="14">
    <source>
        <dbReference type="Proteomes" id="UP000679848"/>
    </source>
</evidence>
<dbReference type="GO" id="GO:0005948">
    <property type="term" value="C:acetolactate synthase complex"/>
    <property type="evidence" value="ECO:0007669"/>
    <property type="project" value="TreeGrafter"/>
</dbReference>
<geneLocation type="plasmid" evidence="13 14">
    <name>pMM59_01</name>
</geneLocation>
<dbReference type="GO" id="GO:0009099">
    <property type="term" value="P:L-valine biosynthetic process"/>
    <property type="evidence" value="ECO:0007669"/>
    <property type="project" value="UniProtKB-UniPathway"/>
</dbReference>
<dbReference type="CDD" id="cd07035">
    <property type="entry name" value="TPP_PYR_POX_like"/>
    <property type="match status" value="1"/>
</dbReference>
<evidence type="ECO:0000256" key="8">
    <source>
        <dbReference type="ARBA" id="ARBA00048670"/>
    </source>
</evidence>
<feature type="domain" description="Thiamine pyrophosphate enzyme central" evidence="10">
    <location>
        <begin position="194"/>
        <end position="329"/>
    </location>
</feature>
<evidence type="ECO:0000259" key="11">
    <source>
        <dbReference type="Pfam" id="PF02775"/>
    </source>
</evidence>
<protein>
    <recommendedName>
        <fullName evidence="4 9">Acetolactate synthase</fullName>
        <ecNumber evidence="4 9">2.2.1.6</ecNumber>
    </recommendedName>
</protein>
<dbReference type="AlphaFoldDB" id="A0A810QNN6"/>
<dbReference type="PANTHER" id="PTHR18968:SF13">
    <property type="entry name" value="ACETOLACTATE SYNTHASE CATALYTIC SUBUNIT, MITOCHONDRIAL"/>
    <property type="match status" value="1"/>
</dbReference>
<dbReference type="EMBL" id="AP023421">
    <property type="protein sequence ID" value="BCK85703.1"/>
    <property type="molecule type" value="Genomic_DNA"/>
</dbReference>
<dbReference type="InterPro" id="IPR011766">
    <property type="entry name" value="TPP_enzyme_TPP-bd"/>
</dbReference>
<reference evidence="13" key="1">
    <citation type="submission" date="2020-09" db="EMBL/GenBank/DDBJ databases">
        <title>New species isolated from human feces.</title>
        <authorList>
            <person name="Kitahara M."/>
            <person name="Shigeno Y."/>
            <person name="Shime M."/>
            <person name="Matsumoto Y."/>
            <person name="Nakamura S."/>
            <person name="Motooka D."/>
            <person name="Fukuoka S."/>
            <person name="Nishikawa H."/>
            <person name="Benno Y."/>
        </authorList>
    </citation>
    <scope>NUCLEOTIDE SEQUENCE</scope>
    <source>
        <strain evidence="13">MM59</strain>
        <plasmid evidence="13">pMM59_01</plasmid>
    </source>
</reference>
<sequence length="543" mass="58473">MEMTGAQILVEGMLREGVEKLFGYAGATICPLADVLRDTPQLDYTLVRNEQNAAHMASGYARISGKTGVCIVTSGPGATNLLTGIATAYMDSIPLVAFTGQVPSHLLGRDIFQEVDITGAASAFSKHSYLVKDAAELPRIISESFHIASTGRPGPVLIDVPIDVQEQVVFDPVFPEEVNIRGYHPSVRGNDKQITHVVNAIATAQRPVICAGGGVFLSNALLELETFAARTRIPVVTTMMGLSLLPSDHPLNMGMIGTHGNACANKALAKSDLLIMIGTRAADRAIFSPQEIQRRMPSIHIDVDPAEIGKNIQTEIPLVGNVRVILQQLLERDLTTHCAPWLAQLRERRAQELDREYPVREGSVSPGRLLRLLGQRLRPNAAICVDVGQNQLWACKHLWLGGGRFLTSGGLGTMGYALPAAVGVKVADSSRQAMVICGDGSFQMSMNELAAVRTRNLDLKILLLDNGVLGLVRQIQNTPPYHGSFGVSLEGSPDYAAIAAAYGIPSIRADREAQVEDALDRFLNQPGSCLLIVRVDPDVTTND</sequence>
<evidence type="ECO:0000256" key="6">
    <source>
        <dbReference type="ARBA" id="ARBA00023052"/>
    </source>
</evidence>